<dbReference type="AlphaFoldDB" id="A0A099LTN3"/>
<dbReference type="NCBIfam" id="TIGR01777">
    <property type="entry name" value="yfcH"/>
    <property type="match status" value="1"/>
</dbReference>
<dbReference type="STRING" id="29495.EA26_04875"/>
<dbReference type="InterPro" id="IPR010099">
    <property type="entry name" value="SDR39U1"/>
</dbReference>
<dbReference type="PANTHER" id="PTHR11092">
    <property type="entry name" value="SUGAR NUCLEOTIDE EPIMERASE RELATED"/>
    <property type="match status" value="1"/>
</dbReference>
<keyword evidence="5" id="KW-1185">Reference proteome</keyword>
<sequence length="304" mass="33848">MKILLTGGTGFIGCELLKILSEHQIVLLTRDTIAAKQRLHFADRGNITYLSHLDELHDLNDVDAVINLAGEPIADKRWTKSQKQIICQSRWQLTEKLVALIHASTKPPAVFISGSAVGYYGDQQAHPFDESLHVHSQSFTHTVCERWEQIAKRAQSEQTRVCLLRTGVVLGLGGGALAKMLLPYRLGLGGPIGNGQQYLPWIHLQDMVRAIVYLLETPHAQGAYNLSAPHPVTNKVFSETLARTLGRPHLLMTPEWAIKLLMGESACLLLDSIRAKPKKLTELGFTFHYSRVELALKCLLHSEN</sequence>
<dbReference type="RefSeq" id="WP_039424723.1">
    <property type="nucleotide sequence ID" value="NZ_CP061845.1"/>
</dbReference>
<comment type="similarity">
    <text evidence="1">Belongs to the NAD(P)-dependent epimerase/dehydratase family. SDR39U1 subfamily.</text>
</comment>
<dbReference type="Proteomes" id="UP000029994">
    <property type="component" value="Unassembled WGS sequence"/>
</dbReference>
<dbReference type="EMBL" id="JMCG01000001">
    <property type="protein sequence ID" value="KGK10667.1"/>
    <property type="molecule type" value="Genomic_DNA"/>
</dbReference>
<comment type="caution">
    <text evidence="4">The sequence shown here is derived from an EMBL/GenBank/DDBJ whole genome shotgun (WGS) entry which is preliminary data.</text>
</comment>
<protein>
    <submittedName>
        <fullName evidence="4">Epimerase</fullName>
    </submittedName>
</protein>
<evidence type="ECO:0000313" key="5">
    <source>
        <dbReference type="Proteomes" id="UP000029994"/>
    </source>
</evidence>
<dbReference type="Pfam" id="PF01370">
    <property type="entry name" value="Epimerase"/>
    <property type="match status" value="1"/>
</dbReference>
<evidence type="ECO:0000259" key="2">
    <source>
        <dbReference type="Pfam" id="PF01370"/>
    </source>
</evidence>
<name>A0A099LTN3_9VIBR</name>
<dbReference type="InterPro" id="IPR036291">
    <property type="entry name" value="NAD(P)-bd_dom_sf"/>
</dbReference>
<reference evidence="4 5" key="1">
    <citation type="submission" date="2014-04" db="EMBL/GenBank/DDBJ databases">
        <title>Genome sequencing of Vibrio navarrensis strains.</title>
        <authorList>
            <person name="Gladney L.M."/>
            <person name="Katz L.S."/>
            <person name="Marino-Ramirez L."/>
            <person name="Jordan I.K."/>
        </authorList>
    </citation>
    <scope>NUCLEOTIDE SEQUENCE [LARGE SCALE GENOMIC DNA]</scope>
    <source>
        <strain evidence="4 5">ATCC 51183</strain>
    </source>
</reference>
<dbReference type="InterPro" id="IPR013549">
    <property type="entry name" value="DUF1731"/>
</dbReference>
<dbReference type="SUPFAM" id="SSF51735">
    <property type="entry name" value="NAD(P)-binding Rossmann-fold domains"/>
    <property type="match status" value="1"/>
</dbReference>
<feature type="domain" description="NAD-dependent epimerase/dehydratase" evidence="2">
    <location>
        <begin position="3"/>
        <end position="226"/>
    </location>
</feature>
<organism evidence="4 5">
    <name type="scientific">Vibrio navarrensis</name>
    <dbReference type="NCBI Taxonomy" id="29495"/>
    <lineage>
        <taxon>Bacteria</taxon>
        <taxon>Pseudomonadati</taxon>
        <taxon>Pseudomonadota</taxon>
        <taxon>Gammaproteobacteria</taxon>
        <taxon>Vibrionales</taxon>
        <taxon>Vibrionaceae</taxon>
        <taxon>Vibrio</taxon>
    </lineage>
</organism>
<evidence type="ECO:0000313" key="4">
    <source>
        <dbReference type="EMBL" id="KGK10667.1"/>
    </source>
</evidence>
<evidence type="ECO:0000259" key="3">
    <source>
        <dbReference type="Pfam" id="PF08338"/>
    </source>
</evidence>
<feature type="domain" description="DUF1731" evidence="3">
    <location>
        <begin position="253"/>
        <end position="297"/>
    </location>
</feature>
<dbReference type="GeneID" id="43682531"/>
<dbReference type="Pfam" id="PF08338">
    <property type="entry name" value="DUF1731"/>
    <property type="match status" value="1"/>
</dbReference>
<evidence type="ECO:0000256" key="1">
    <source>
        <dbReference type="ARBA" id="ARBA00009353"/>
    </source>
</evidence>
<dbReference type="Gene3D" id="3.40.50.720">
    <property type="entry name" value="NAD(P)-binding Rossmann-like Domain"/>
    <property type="match status" value="1"/>
</dbReference>
<gene>
    <name evidence="4" type="ORF">EA26_04875</name>
</gene>
<proteinExistence type="inferred from homology"/>
<accession>A0A099LTN3</accession>
<dbReference type="PANTHER" id="PTHR11092:SF0">
    <property type="entry name" value="EPIMERASE FAMILY PROTEIN SDR39U1"/>
    <property type="match status" value="1"/>
</dbReference>
<dbReference type="InterPro" id="IPR001509">
    <property type="entry name" value="Epimerase_deHydtase"/>
</dbReference>
<dbReference type="eggNOG" id="COG1090">
    <property type="taxonomic scope" value="Bacteria"/>
</dbReference>